<dbReference type="CDD" id="cd01823">
    <property type="entry name" value="SEST_like"/>
    <property type="match status" value="1"/>
</dbReference>
<evidence type="ECO:0000256" key="3">
    <source>
        <dbReference type="SAM" id="SignalP"/>
    </source>
</evidence>
<feature type="disulfide bond" evidence="2">
    <location>
        <begin position="118"/>
        <end position="123"/>
    </location>
</feature>
<dbReference type="InterPro" id="IPR013830">
    <property type="entry name" value="SGNH_hydro"/>
</dbReference>
<feature type="chain" id="PRO_5032297022" evidence="3">
    <location>
        <begin position="27"/>
        <end position="259"/>
    </location>
</feature>
<accession>A0A840ID08</accession>
<reference evidence="5 6" key="1">
    <citation type="submission" date="2020-08" db="EMBL/GenBank/DDBJ databases">
        <title>Genomic Encyclopedia of Archaeal and Bacterial Type Strains, Phase II (KMG-II): from individual species to whole genera.</title>
        <authorList>
            <person name="Goeker M."/>
        </authorList>
    </citation>
    <scope>NUCLEOTIDE SEQUENCE [LARGE SCALE GENOMIC DNA]</scope>
    <source>
        <strain evidence="5 6">DSM 23288</strain>
    </source>
</reference>
<dbReference type="InterPro" id="IPR037460">
    <property type="entry name" value="SEST-like"/>
</dbReference>
<dbReference type="Proteomes" id="UP000585272">
    <property type="component" value="Unassembled WGS sequence"/>
</dbReference>
<feature type="disulfide bond" evidence="2">
    <location>
        <begin position="52"/>
        <end position="77"/>
    </location>
</feature>
<feature type="domain" description="SGNH hydrolase-type esterase" evidence="4">
    <location>
        <begin position="32"/>
        <end position="246"/>
    </location>
</feature>
<dbReference type="InterPro" id="IPR036514">
    <property type="entry name" value="SGNH_hydro_sf"/>
</dbReference>
<evidence type="ECO:0000259" key="4">
    <source>
        <dbReference type="Pfam" id="PF13472"/>
    </source>
</evidence>
<sequence length="259" mass="26302">MRKVMRGIAPVACALAVFGGAGTAAAADRYVALGDSYSSGTGTGSYTLNSGCQRGTSAYPYLASRQRPNTDLVFVACSGATTDDVMANQISSVTSSTALVSITIGGNDAGFADVVTACVTIGCSGAIDDAEAYIRGTLPGKLNTVYAAIQRQAPSATVAVLGYPRLFSSSSCAGTTGISASERTELNAVADLLDATISARAAAYGFRYVSAISSFSGHAICSGSAWINGLNIFSIGESFHPNRNGHSSGYTPLVRSVIG</sequence>
<evidence type="ECO:0000313" key="5">
    <source>
        <dbReference type="EMBL" id="MBB4662749.1"/>
    </source>
</evidence>
<proteinExistence type="predicted"/>
<keyword evidence="3" id="KW-0732">Signal</keyword>
<dbReference type="PANTHER" id="PTHR37981">
    <property type="entry name" value="LIPASE 2"/>
    <property type="match status" value="1"/>
</dbReference>
<feature type="active site" evidence="1">
    <location>
        <position position="240"/>
    </location>
</feature>
<dbReference type="RefSeq" id="WP_183342165.1">
    <property type="nucleotide sequence ID" value="NZ_JACHNU010000002.1"/>
</dbReference>
<keyword evidence="6" id="KW-1185">Reference proteome</keyword>
<dbReference type="PANTHER" id="PTHR37981:SF1">
    <property type="entry name" value="SGNH HYDROLASE-TYPE ESTERASE DOMAIN-CONTAINING PROTEIN"/>
    <property type="match status" value="1"/>
</dbReference>
<evidence type="ECO:0000313" key="6">
    <source>
        <dbReference type="Proteomes" id="UP000585272"/>
    </source>
</evidence>
<feature type="signal peptide" evidence="3">
    <location>
        <begin position="1"/>
        <end position="26"/>
    </location>
</feature>
<dbReference type="Gene3D" id="3.40.50.1110">
    <property type="entry name" value="SGNH hydrolase"/>
    <property type="match status" value="1"/>
</dbReference>
<feature type="active site" description="Nucleophile" evidence="1">
    <location>
        <position position="36"/>
    </location>
</feature>
<keyword evidence="2" id="KW-1015">Disulfide bond</keyword>
<organism evidence="5 6">
    <name type="scientific">Conexibacter arvalis</name>
    <dbReference type="NCBI Taxonomy" id="912552"/>
    <lineage>
        <taxon>Bacteria</taxon>
        <taxon>Bacillati</taxon>
        <taxon>Actinomycetota</taxon>
        <taxon>Thermoleophilia</taxon>
        <taxon>Solirubrobacterales</taxon>
        <taxon>Conexibacteraceae</taxon>
        <taxon>Conexibacter</taxon>
    </lineage>
</organism>
<evidence type="ECO:0000256" key="2">
    <source>
        <dbReference type="PIRSR" id="PIRSR637460-2"/>
    </source>
</evidence>
<gene>
    <name evidence="5" type="ORF">BDZ31_002335</name>
</gene>
<feature type="disulfide bond" evidence="2">
    <location>
        <begin position="172"/>
        <end position="221"/>
    </location>
</feature>
<dbReference type="GO" id="GO:0004806">
    <property type="term" value="F:triacylglycerol lipase activity"/>
    <property type="evidence" value="ECO:0007669"/>
    <property type="project" value="TreeGrafter"/>
</dbReference>
<dbReference type="EMBL" id="JACHNU010000002">
    <property type="protein sequence ID" value="MBB4662749.1"/>
    <property type="molecule type" value="Genomic_DNA"/>
</dbReference>
<dbReference type="GO" id="GO:0019433">
    <property type="term" value="P:triglyceride catabolic process"/>
    <property type="evidence" value="ECO:0007669"/>
    <property type="project" value="TreeGrafter"/>
</dbReference>
<evidence type="ECO:0000256" key="1">
    <source>
        <dbReference type="PIRSR" id="PIRSR637460-1"/>
    </source>
</evidence>
<name>A0A840ID08_9ACTN</name>
<dbReference type="AlphaFoldDB" id="A0A840ID08"/>
<dbReference type="Pfam" id="PF13472">
    <property type="entry name" value="Lipase_GDSL_2"/>
    <property type="match status" value="1"/>
</dbReference>
<dbReference type="SUPFAM" id="SSF52266">
    <property type="entry name" value="SGNH hydrolase"/>
    <property type="match status" value="1"/>
</dbReference>
<protein>
    <submittedName>
        <fullName evidence="5">Lysophospholipase L1-like esterase</fullName>
    </submittedName>
</protein>
<comment type="caution">
    <text evidence="5">The sequence shown here is derived from an EMBL/GenBank/DDBJ whole genome shotgun (WGS) entry which is preliminary data.</text>
</comment>